<accession>A0ABR2K665</accession>
<gene>
    <name evidence="3" type="ORF">M9Y10_040979</name>
</gene>
<dbReference type="InterPro" id="IPR002853">
    <property type="entry name" value="TFIIE_asu"/>
</dbReference>
<dbReference type="InterPro" id="IPR039997">
    <property type="entry name" value="TFE"/>
</dbReference>
<evidence type="ECO:0000313" key="3">
    <source>
        <dbReference type="EMBL" id="KAK8885530.1"/>
    </source>
</evidence>
<dbReference type="InterPro" id="IPR024550">
    <property type="entry name" value="TFIIEa/SarR/Rpc3_HTH_dom"/>
</dbReference>
<dbReference type="PANTHER" id="PTHR13097">
    <property type="entry name" value="TRANSCRIPTION INITIATION FACTOR IIE, ALPHA SUBUNIT"/>
    <property type="match status" value="1"/>
</dbReference>
<dbReference type="SMART" id="SM00531">
    <property type="entry name" value="TFIIE"/>
    <property type="match status" value="1"/>
</dbReference>
<proteinExistence type="predicted"/>
<reference evidence="3 4" key="1">
    <citation type="submission" date="2024-04" db="EMBL/GenBank/DDBJ databases">
        <title>Tritrichomonas musculus Genome.</title>
        <authorList>
            <person name="Alves-Ferreira E."/>
            <person name="Grigg M."/>
            <person name="Lorenzi H."/>
            <person name="Galac M."/>
        </authorList>
    </citation>
    <scope>NUCLEOTIDE SEQUENCE [LARGE SCALE GENOMIC DNA]</scope>
    <source>
        <strain evidence="3 4">EAF2021</strain>
    </source>
</reference>
<dbReference type="Pfam" id="PF02002">
    <property type="entry name" value="TFIIE_alpha"/>
    <property type="match status" value="1"/>
</dbReference>
<feature type="domain" description="Transcription initiation factor IIE subunit alpha N-terminal" evidence="2">
    <location>
        <begin position="20"/>
        <end position="175"/>
    </location>
</feature>
<dbReference type="PANTHER" id="PTHR13097:SF7">
    <property type="entry name" value="GENERAL TRANSCRIPTION FACTOR IIE SUBUNIT 1"/>
    <property type="match status" value="1"/>
</dbReference>
<keyword evidence="4" id="KW-1185">Reference proteome</keyword>
<comment type="caution">
    <text evidence="3">The sequence shown here is derived from an EMBL/GenBank/DDBJ whole genome shotgun (WGS) entry which is preliminary data.</text>
</comment>
<dbReference type="EMBL" id="JAPFFF010000007">
    <property type="protein sequence ID" value="KAK8885530.1"/>
    <property type="molecule type" value="Genomic_DNA"/>
</dbReference>
<protein>
    <recommendedName>
        <fullName evidence="2">Transcription initiation factor IIE subunit alpha N-terminal domain-containing protein</fullName>
    </recommendedName>
</protein>
<sequence>MSNILEQLVQQVAYMFYRREKTMVLIGLLDLGRQVNLDELSELLKFRKNDLAKVLGALKQDRLIRVDPIEDLEGVEDYDQLTKAQKAKLIKDYYSIDFKSFVDSVNLKILISREELKKQCGPEDNIFYKCPKCEETYSLNDIISSTDIDDGLFCPNCHEKLEMLNDSDEKNHKRKMYEDFVKITDPLLDLIKKTDGLVMINDPDQLCKSDKLIPIQEYNQTKQRLENEIRIKRITSHRSNTTFQSSTGKREDIIVSVNTGQPSTSYKEDNEEIDEISKLIDMQEKVQEKSKEEEPKKSKTIVLFGQEYGPDDIDDDLMQRVAEECPPEKYDEVIAFKENLE</sequence>
<evidence type="ECO:0000256" key="1">
    <source>
        <dbReference type="SAM" id="MobiDB-lite"/>
    </source>
</evidence>
<name>A0ABR2K665_9EUKA</name>
<dbReference type="Proteomes" id="UP001470230">
    <property type="component" value="Unassembled WGS sequence"/>
</dbReference>
<feature type="region of interest" description="Disordered" evidence="1">
    <location>
        <begin position="284"/>
        <end position="313"/>
    </location>
</feature>
<evidence type="ECO:0000313" key="4">
    <source>
        <dbReference type="Proteomes" id="UP001470230"/>
    </source>
</evidence>
<evidence type="ECO:0000259" key="2">
    <source>
        <dbReference type="SMART" id="SM00531"/>
    </source>
</evidence>
<organism evidence="3 4">
    <name type="scientific">Tritrichomonas musculus</name>
    <dbReference type="NCBI Taxonomy" id="1915356"/>
    <lineage>
        <taxon>Eukaryota</taxon>
        <taxon>Metamonada</taxon>
        <taxon>Parabasalia</taxon>
        <taxon>Tritrichomonadida</taxon>
        <taxon>Tritrichomonadidae</taxon>
        <taxon>Tritrichomonas</taxon>
    </lineage>
</organism>
<feature type="compositionally biased region" description="Basic and acidic residues" evidence="1">
    <location>
        <begin position="284"/>
        <end position="297"/>
    </location>
</feature>